<evidence type="ECO:0000313" key="7">
    <source>
        <dbReference type="Proteomes" id="UP001159363"/>
    </source>
</evidence>
<dbReference type="PANTHER" id="PTHR10924:SF4">
    <property type="entry name" value="GH15861P"/>
    <property type="match status" value="1"/>
</dbReference>
<evidence type="ECO:0000256" key="5">
    <source>
        <dbReference type="SAM" id="Phobius"/>
    </source>
</evidence>
<feature type="transmembrane region" description="Helical" evidence="5">
    <location>
        <begin position="73"/>
        <end position="94"/>
    </location>
</feature>
<name>A0ABQ9H5P9_9NEOP</name>
<evidence type="ECO:0000256" key="2">
    <source>
        <dbReference type="ARBA" id="ARBA00022692"/>
    </source>
</evidence>
<keyword evidence="7" id="KW-1185">Reference proteome</keyword>
<keyword evidence="3 5" id="KW-1133">Transmembrane helix</keyword>
<gene>
    <name evidence="6" type="ORF">PR048_020096</name>
</gene>
<comment type="subcellular location">
    <subcellularLocation>
        <location evidence="1">Membrane</location>
        <topology evidence="1">Multi-pass membrane protein</topology>
    </subcellularLocation>
</comment>
<dbReference type="InterPro" id="IPR036259">
    <property type="entry name" value="MFS_trans_sf"/>
</dbReference>
<organism evidence="6 7">
    <name type="scientific">Dryococelus australis</name>
    <dbReference type="NCBI Taxonomy" id="614101"/>
    <lineage>
        <taxon>Eukaryota</taxon>
        <taxon>Metazoa</taxon>
        <taxon>Ecdysozoa</taxon>
        <taxon>Arthropoda</taxon>
        <taxon>Hexapoda</taxon>
        <taxon>Insecta</taxon>
        <taxon>Pterygota</taxon>
        <taxon>Neoptera</taxon>
        <taxon>Polyneoptera</taxon>
        <taxon>Phasmatodea</taxon>
        <taxon>Verophasmatodea</taxon>
        <taxon>Anareolatae</taxon>
        <taxon>Phasmatidae</taxon>
        <taxon>Eurycanthinae</taxon>
        <taxon>Dryococelus</taxon>
    </lineage>
</organism>
<dbReference type="SUPFAM" id="SSF103473">
    <property type="entry name" value="MFS general substrate transporter"/>
    <property type="match status" value="1"/>
</dbReference>
<dbReference type="Proteomes" id="UP001159363">
    <property type="component" value="Chromosome 6"/>
</dbReference>
<evidence type="ECO:0000256" key="1">
    <source>
        <dbReference type="ARBA" id="ARBA00004141"/>
    </source>
</evidence>
<proteinExistence type="predicted"/>
<dbReference type="PANTHER" id="PTHR10924">
    <property type="entry name" value="MAJOR FACILITATOR SUPERFAMILY PROTEIN-RELATED"/>
    <property type="match status" value="1"/>
</dbReference>
<reference evidence="6 7" key="1">
    <citation type="submission" date="2023-02" db="EMBL/GenBank/DDBJ databases">
        <title>LHISI_Scaffold_Assembly.</title>
        <authorList>
            <person name="Stuart O.P."/>
            <person name="Cleave R."/>
            <person name="Magrath M.J.L."/>
            <person name="Mikheyev A.S."/>
        </authorList>
    </citation>
    <scope>NUCLEOTIDE SEQUENCE [LARGE SCALE GENOMIC DNA]</scope>
    <source>
        <strain evidence="6">Daus_M_001</strain>
        <tissue evidence="6">Leg muscle</tissue>
    </source>
</reference>
<comment type="caution">
    <text evidence="6">The sequence shown here is derived from an EMBL/GenBank/DDBJ whole genome shotgun (WGS) entry which is preliminary data.</text>
</comment>
<evidence type="ECO:0000256" key="3">
    <source>
        <dbReference type="ARBA" id="ARBA00022989"/>
    </source>
</evidence>
<feature type="transmembrane region" description="Helical" evidence="5">
    <location>
        <begin position="20"/>
        <end position="38"/>
    </location>
</feature>
<accession>A0ABQ9H5P9</accession>
<protein>
    <submittedName>
        <fullName evidence="6">Uncharacterized protein</fullName>
    </submittedName>
</protein>
<keyword evidence="2 5" id="KW-0812">Transmembrane</keyword>
<sequence>MPGNEVRSWLITGMWLTRRFFMTGYLPLGFEFAAELTYPEPETTSGALLSAATQVFGVTLTSAYSWAVGQLGVLWANISLCCTLLLGLALTAAIRADLRRQAANKPPCDKLLSSK</sequence>
<evidence type="ECO:0000313" key="6">
    <source>
        <dbReference type="EMBL" id="KAJ8879488.1"/>
    </source>
</evidence>
<feature type="transmembrane region" description="Helical" evidence="5">
    <location>
        <begin position="45"/>
        <end position="67"/>
    </location>
</feature>
<dbReference type="InterPro" id="IPR049680">
    <property type="entry name" value="FLVCR1-2_SLC49-like"/>
</dbReference>
<evidence type="ECO:0000256" key="4">
    <source>
        <dbReference type="ARBA" id="ARBA00023136"/>
    </source>
</evidence>
<dbReference type="EMBL" id="JARBHB010000007">
    <property type="protein sequence ID" value="KAJ8879488.1"/>
    <property type="molecule type" value="Genomic_DNA"/>
</dbReference>
<keyword evidence="4 5" id="KW-0472">Membrane</keyword>